<reference evidence="3 4" key="1">
    <citation type="submission" date="2019-06" db="EMBL/GenBank/DDBJ databases">
        <title>Whole genome sequence for Cellvibrionaceae sp. R142.</title>
        <authorList>
            <person name="Wang G."/>
        </authorList>
    </citation>
    <scope>NUCLEOTIDE SEQUENCE [LARGE SCALE GENOMIC DNA]</scope>
    <source>
        <strain evidence="3 4">R142</strain>
    </source>
</reference>
<dbReference type="OrthoDB" id="7056878at2"/>
<comment type="caution">
    <text evidence="3">The sequence shown here is derived from an EMBL/GenBank/DDBJ whole genome shotgun (WGS) entry which is preliminary data.</text>
</comment>
<dbReference type="AlphaFoldDB" id="A0A545T3A7"/>
<evidence type="ECO:0000313" key="3">
    <source>
        <dbReference type="EMBL" id="TQV71707.1"/>
    </source>
</evidence>
<name>A0A545T3A7_9GAMM</name>
<keyword evidence="2" id="KW-0472">Membrane</keyword>
<keyword evidence="2" id="KW-0812">Transmembrane</keyword>
<sequence>MVAVRGSKQFRKVVVPYRPMRRVTVGLVVAAGVVLAVVGSYLFGDFNGGQLQAQAVAERDRLRLEVAAKTQEADELRQQVANLKLGAQVDRKASEDVRGEVIELKAQIAELQEDITFYRGLMAPTGNKRGLTIGSLDVISTGAPREYQYRVVVQQLAVNHQVLSGYLQFNVVGRQAGIVSTIPLKDLSEQVGSDNIRLRFKYFQNLEGKLVLPEGFEPERIELLAKSTGRNAATVEKQFGWLVQQG</sequence>
<keyword evidence="4" id="KW-1185">Reference proteome</keyword>
<dbReference type="EMBL" id="VHSG01000020">
    <property type="protein sequence ID" value="TQV71707.1"/>
    <property type="molecule type" value="Genomic_DNA"/>
</dbReference>
<organism evidence="3 4">
    <name type="scientific">Exilibacterium tricleocarpae</name>
    <dbReference type="NCBI Taxonomy" id="2591008"/>
    <lineage>
        <taxon>Bacteria</taxon>
        <taxon>Pseudomonadati</taxon>
        <taxon>Pseudomonadota</taxon>
        <taxon>Gammaproteobacteria</taxon>
        <taxon>Cellvibrionales</taxon>
        <taxon>Cellvibrionaceae</taxon>
        <taxon>Exilibacterium</taxon>
    </lineage>
</organism>
<accession>A0A545T3A7</accession>
<gene>
    <name evidence="3" type="ORF">FKG94_18815</name>
</gene>
<feature type="transmembrane region" description="Helical" evidence="2">
    <location>
        <begin position="21"/>
        <end position="43"/>
    </location>
</feature>
<dbReference type="RefSeq" id="WP_142928483.1">
    <property type="nucleotide sequence ID" value="NZ_ML660099.1"/>
</dbReference>
<evidence type="ECO:0000256" key="1">
    <source>
        <dbReference type="SAM" id="Coils"/>
    </source>
</evidence>
<evidence type="ECO:0000313" key="4">
    <source>
        <dbReference type="Proteomes" id="UP000319732"/>
    </source>
</evidence>
<dbReference type="Proteomes" id="UP000319732">
    <property type="component" value="Unassembled WGS sequence"/>
</dbReference>
<proteinExistence type="predicted"/>
<protein>
    <submittedName>
        <fullName evidence="3">Uncharacterized protein</fullName>
    </submittedName>
</protein>
<keyword evidence="1" id="KW-0175">Coiled coil</keyword>
<evidence type="ECO:0000256" key="2">
    <source>
        <dbReference type="SAM" id="Phobius"/>
    </source>
</evidence>
<dbReference type="InterPro" id="IPR046703">
    <property type="entry name" value="DUF6776"/>
</dbReference>
<keyword evidence="2" id="KW-1133">Transmembrane helix</keyword>
<feature type="coiled-coil region" evidence="1">
    <location>
        <begin position="59"/>
        <end position="121"/>
    </location>
</feature>
<dbReference type="Pfam" id="PF20567">
    <property type="entry name" value="DUF6776"/>
    <property type="match status" value="1"/>
</dbReference>